<feature type="region of interest" description="C-terminal hotdog fold" evidence="3">
    <location>
        <begin position="1"/>
        <end position="114"/>
    </location>
</feature>
<proteinExistence type="predicted"/>
<reference evidence="5 6" key="1">
    <citation type="submission" date="2021-06" db="EMBL/GenBank/DDBJ databases">
        <authorList>
            <person name="Pan X."/>
        </authorList>
    </citation>
    <scope>NUCLEOTIDE SEQUENCE [LARGE SCALE GENOMIC DNA]</scope>
    <source>
        <strain evidence="5 6">4503</strain>
    </source>
</reference>
<protein>
    <submittedName>
        <fullName evidence="5">Polyketide synthase dehydratase domain-containing protein</fullName>
    </submittedName>
</protein>
<keyword evidence="2" id="KW-0511">Multifunctional enzyme</keyword>
<feature type="region of interest" description="N-terminal hotdog fold" evidence="3">
    <location>
        <position position="1"/>
    </location>
</feature>
<dbReference type="InterPro" id="IPR049551">
    <property type="entry name" value="PKS_DH_C"/>
</dbReference>
<dbReference type="PANTHER" id="PTHR43775">
    <property type="entry name" value="FATTY ACID SYNTHASE"/>
    <property type="match status" value="1"/>
</dbReference>
<evidence type="ECO:0000313" key="5">
    <source>
        <dbReference type="EMBL" id="MBU3868346.1"/>
    </source>
</evidence>
<evidence type="ECO:0000313" key="6">
    <source>
        <dbReference type="Proteomes" id="UP000720508"/>
    </source>
</evidence>
<feature type="domain" description="PKS/mFAS DH" evidence="4">
    <location>
        <begin position="1"/>
        <end position="114"/>
    </location>
</feature>
<evidence type="ECO:0000259" key="4">
    <source>
        <dbReference type="PROSITE" id="PS52019"/>
    </source>
</evidence>
<keyword evidence="1" id="KW-0808">Transferase</keyword>
<comment type="caution">
    <text evidence="3">Lacks conserved residue(s) required for the propagation of feature annotation.</text>
</comment>
<sequence length="308" mass="32303">VRAAWRSDGAVYAEVALPEEHRVQAAGFGLHPALLDAAMHTIAFHDRDEGDAQLVLPFAYREVALHASGASALRVRVTPSGPNTMTLELADESGASVASVGSVVSRPVSPEQFGTAATADRMFRVAWEELPMRPDGTTVEPLPVVDAEDVHRLATTPEASLPDALLLDLGGGVGSGTGDGLADVRELTGRALRVVQAWLAEPSLVSSRLLVVTRGAVAVREADPVDPAVAAVWGLMGSAQAENPGRILLLDIDQETIPTALLPAMLAGDQRQLALRDAICFTRHLSRVMNVPEAEPVGVGFGGTVLVT</sequence>
<dbReference type="InterPro" id="IPR049900">
    <property type="entry name" value="PKS_mFAS_DH"/>
</dbReference>
<dbReference type="InterPro" id="IPR055123">
    <property type="entry name" value="SpnB-like_Rossmann"/>
</dbReference>
<dbReference type="Pfam" id="PF14765">
    <property type="entry name" value="PS-DH"/>
    <property type="match status" value="1"/>
</dbReference>
<gene>
    <name evidence="5" type="ORF">KN815_31160</name>
</gene>
<dbReference type="PANTHER" id="PTHR43775:SF51">
    <property type="entry name" value="INACTIVE PHENOLPHTHIOCEROL SYNTHESIS POLYKETIDE SYNTHASE TYPE I PKS1-RELATED"/>
    <property type="match status" value="1"/>
</dbReference>
<evidence type="ECO:0000256" key="2">
    <source>
        <dbReference type="ARBA" id="ARBA00023268"/>
    </source>
</evidence>
<feature type="non-terminal residue" evidence="5">
    <location>
        <position position="1"/>
    </location>
</feature>
<keyword evidence="6" id="KW-1185">Reference proteome</keyword>
<dbReference type="EMBL" id="JAHLEM010000416">
    <property type="protein sequence ID" value="MBU3868346.1"/>
    <property type="molecule type" value="Genomic_DNA"/>
</dbReference>
<evidence type="ECO:0000256" key="3">
    <source>
        <dbReference type="PROSITE-ProRule" id="PRU01363"/>
    </source>
</evidence>
<accession>A0ABS6CN00</accession>
<organism evidence="5 6">
    <name type="scientific">Streptomyces niphimycinicus</name>
    <dbReference type="NCBI Taxonomy" id="2842201"/>
    <lineage>
        <taxon>Bacteria</taxon>
        <taxon>Bacillati</taxon>
        <taxon>Actinomycetota</taxon>
        <taxon>Actinomycetes</taxon>
        <taxon>Kitasatosporales</taxon>
        <taxon>Streptomycetaceae</taxon>
        <taxon>Streptomyces</taxon>
    </lineage>
</organism>
<dbReference type="Proteomes" id="UP000720508">
    <property type="component" value="Unassembled WGS sequence"/>
</dbReference>
<dbReference type="InterPro" id="IPR050091">
    <property type="entry name" value="PKS_NRPS_Biosynth_Enz"/>
</dbReference>
<feature type="non-terminal residue" evidence="5">
    <location>
        <position position="308"/>
    </location>
</feature>
<comment type="caution">
    <text evidence="5">The sequence shown here is derived from an EMBL/GenBank/DDBJ whole genome shotgun (WGS) entry which is preliminary data.</text>
</comment>
<name>A0ABS6CN00_9ACTN</name>
<evidence type="ECO:0000256" key="1">
    <source>
        <dbReference type="ARBA" id="ARBA00022679"/>
    </source>
</evidence>
<dbReference type="Pfam" id="PF22953">
    <property type="entry name" value="SpnB_Rossmann"/>
    <property type="match status" value="1"/>
</dbReference>
<dbReference type="PROSITE" id="PS52019">
    <property type="entry name" value="PKS_MFAS_DH"/>
    <property type="match status" value="1"/>
</dbReference>